<sequence>MKYLLVSTSLLALSASALHLPFVRHTATRSYGTLSRRSTNVFAQSGSLGLRNLQNNIYSSLITVDGKDVPVQLDTGSTDFWLYNYVDGLLDNARVYINLNATLRYGLGGVKGNVAQTDFVFAGFKVTNQSFLFVTSQNQSSLIEGKVTAGLLGLGFDTISAINDIVEQHFPGETWGRSLLSNIFLSDLSTPNHIAFRLDRLYDDNSTDTGSFDIGTFAPGLEAVNNTAEIPIFSTKPDHNIYWSALVDGVAVNGKNQTLQTTITNGNIPPTGKVSAVLDTGYSYPQVSREVAAAIYEPMGGVFSRRDGSYIVPCEAQANLTFYIAGHAIHIHPLDLTDVQVATINGQNMTACLGTFQPFSSEAGGGIIDFILGDAFLRNTYTVYDFGDFTNGTSGLTRQDPYIKLLPLTDPDAASTEFKSARKAYLSKLPPQLNVTTLNSTDPQTIPGSGPSSGGPNGAPRVVVSVGIASLVATIVCVLSLF</sequence>
<comment type="caution">
    <text evidence="5">The sequence shown here is derived from an EMBL/GenBank/DDBJ whole genome shotgun (WGS) entry which is preliminary data.</text>
</comment>
<dbReference type="AlphaFoldDB" id="A0A5N5QT87"/>
<feature type="compositionally biased region" description="Polar residues" evidence="2">
    <location>
        <begin position="437"/>
        <end position="446"/>
    </location>
</feature>
<comment type="similarity">
    <text evidence="1">Belongs to the peptidase A1 family.</text>
</comment>
<dbReference type="OrthoDB" id="15189at2759"/>
<reference evidence="5 6" key="1">
    <citation type="journal article" date="2019" name="Fungal Biol. Biotechnol.">
        <title>Draft genome sequence of fastidious pathogen Ceratobasidium theobromae, which causes vascular-streak dieback in Theobroma cacao.</title>
        <authorList>
            <person name="Ali S.S."/>
            <person name="Asman A."/>
            <person name="Shao J."/>
            <person name="Firmansyah A.P."/>
            <person name="Susilo A.W."/>
            <person name="Rosmana A."/>
            <person name="McMahon P."/>
            <person name="Junaid M."/>
            <person name="Guest D."/>
            <person name="Kheng T.Y."/>
            <person name="Meinhardt L.W."/>
            <person name="Bailey B.A."/>
        </authorList>
    </citation>
    <scope>NUCLEOTIDE SEQUENCE [LARGE SCALE GENOMIC DNA]</scope>
    <source>
        <strain evidence="5 6">CT2</strain>
    </source>
</reference>
<evidence type="ECO:0000313" key="5">
    <source>
        <dbReference type="EMBL" id="KAB5594868.1"/>
    </source>
</evidence>
<dbReference type="PANTHER" id="PTHR47966:SF51">
    <property type="entry name" value="BETA-SITE APP-CLEAVING ENZYME, ISOFORM A-RELATED"/>
    <property type="match status" value="1"/>
</dbReference>
<evidence type="ECO:0000259" key="4">
    <source>
        <dbReference type="PROSITE" id="PS51767"/>
    </source>
</evidence>
<organism evidence="5 6">
    <name type="scientific">Ceratobasidium theobromae</name>
    <dbReference type="NCBI Taxonomy" id="1582974"/>
    <lineage>
        <taxon>Eukaryota</taxon>
        <taxon>Fungi</taxon>
        <taxon>Dikarya</taxon>
        <taxon>Basidiomycota</taxon>
        <taxon>Agaricomycotina</taxon>
        <taxon>Agaricomycetes</taxon>
        <taxon>Cantharellales</taxon>
        <taxon>Ceratobasidiaceae</taxon>
        <taxon>Ceratobasidium</taxon>
    </lineage>
</organism>
<dbReference type="InterPro" id="IPR033121">
    <property type="entry name" value="PEPTIDASE_A1"/>
</dbReference>
<dbReference type="Proteomes" id="UP000383932">
    <property type="component" value="Unassembled WGS sequence"/>
</dbReference>
<dbReference type="GO" id="GO:0004190">
    <property type="term" value="F:aspartic-type endopeptidase activity"/>
    <property type="evidence" value="ECO:0007669"/>
    <property type="project" value="InterPro"/>
</dbReference>
<dbReference type="InterPro" id="IPR034164">
    <property type="entry name" value="Pepsin-like_dom"/>
</dbReference>
<dbReference type="GO" id="GO:0006508">
    <property type="term" value="P:proteolysis"/>
    <property type="evidence" value="ECO:0007669"/>
    <property type="project" value="InterPro"/>
</dbReference>
<dbReference type="Pfam" id="PF00026">
    <property type="entry name" value="Asp"/>
    <property type="match status" value="1"/>
</dbReference>
<dbReference type="Gene3D" id="2.40.70.10">
    <property type="entry name" value="Acid Proteases"/>
    <property type="match status" value="2"/>
</dbReference>
<keyword evidence="3" id="KW-0732">Signal</keyword>
<dbReference type="EMBL" id="SSOP01000015">
    <property type="protein sequence ID" value="KAB5594868.1"/>
    <property type="molecule type" value="Genomic_DNA"/>
</dbReference>
<dbReference type="PRINTS" id="PR00792">
    <property type="entry name" value="PEPSIN"/>
</dbReference>
<dbReference type="PANTHER" id="PTHR47966">
    <property type="entry name" value="BETA-SITE APP-CLEAVING ENZYME, ISOFORM A-RELATED"/>
    <property type="match status" value="1"/>
</dbReference>
<feature type="domain" description="Peptidase A1" evidence="4">
    <location>
        <begin position="58"/>
        <end position="394"/>
    </location>
</feature>
<accession>A0A5N5QT87</accession>
<dbReference type="InterPro" id="IPR021109">
    <property type="entry name" value="Peptidase_aspartic_dom_sf"/>
</dbReference>
<dbReference type="InterPro" id="IPR001461">
    <property type="entry name" value="Aspartic_peptidase_A1"/>
</dbReference>
<dbReference type="PROSITE" id="PS51767">
    <property type="entry name" value="PEPTIDASE_A1"/>
    <property type="match status" value="1"/>
</dbReference>
<evidence type="ECO:0000256" key="2">
    <source>
        <dbReference type="SAM" id="MobiDB-lite"/>
    </source>
</evidence>
<evidence type="ECO:0000313" key="6">
    <source>
        <dbReference type="Proteomes" id="UP000383932"/>
    </source>
</evidence>
<feature type="chain" id="PRO_5024339889" evidence="3">
    <location>
        <begin position="18"/>
        <end position="482"/>
    </location>
</feature>
<evidence type="ECO:0000256" key="1">
    <source>
        <dbReference type="ARBA" id="ARBA00007447"/>
    </source>
</evidence>
<gene>
    <name evidence="5" type="ORF">CTheo_1683</name>
</gene>
<proteinExistence type="inferred from homology"/>
<dbReference type="SUPFAM" id="SSF50630">
    <property type="entry name" value="Acid proteases"/>
    <property type="match status" value="1"/>
</dbReference>
<name>A0A5N5QT87_9AGAM</name>
<dbReference type="CDD" id="cd05471">
    <property type="entry name" value="pepsin_like"/>
    <property type="match status" value="1"/>
</dbReference>
<keyword evidence="6" id="KW-1185">Reference proteome</keyword>
<feature type="region of interest" description="Disordered" evidence="2">
    <location>
        <begin position="437"/>
        <end position="457"/>
    </location>
</feature>
<protein>
    <submittedName>
        <fullName evidence="5">Aspartic-type endopeptidase CTSD</fullName>
    </submittedName>
</protein>
<feature type="signal peptide" evidence="3">
    <location>
        <begin position="1"/>
        <end position="17"/>
    </location>
</feature>
<evidence type="ECO:0000256" key="3">
    <source>
        <dbReference type="SAM" id="SignalP"/>
    </source>
</evidence>